<reference evidence="2 3" key="1">
    <citation type="journal article" date="2015" name="Genome Announc.">
        <title>Expanding the biotechnology potential of lactobacilli through comparative genomics of 213 strains and associated genera.</title>
        <authorList>
            <person name="Sun Z."/>
            <person name="Harris H.M."/>
            <person name="McCann A."/>
            <person name="Guo C."/>
            <person name="Argimon S."/>
            <person name="Zhang W."/>
            <person name="Yang X."/>
            <person name="Jeffery I.B."/>
            <person name="Cooney J.C."/>
            <person name="Kagawa T.F."/>
            <person name="Liu W."/>
            <person name="Song Y."/>
            <person name="Salvetti E."/>
            <person name="Wrobel A."/>
            <person name="Rasinkangas P."/>
            <person name="Parkhill J."/>
            <person name="Rea M.C."/>
            <person name="O'Sullivan O."/>
            <person name="Ritari J."/>
            <person name="Douillard F.P."/>
            <person name="Paul Ross R."/>
            <person name="Yang R."/>
            <person name="Briner A.E."/>
            <person name="Felis G.E."/>
            <person name="de Vos W.M."/>
            <person name="Barrangou R."/>
            <person name="Klaenhammer T.R."/>
            <person name="Caufield P.W."/>
            <person name="Cui Y."/>
            <person name="Zhang H."/>
            <person name="O'Toole P.W."/>
        </authorList>
    </citation>
    <scope>NUCLEOTIDE SEQUENCE [LARGE SCALE GENOMIC DNA]</scope>
    <source>
        <strain evidence="2 3">DSM 20178</strain>
    </source>
</reference>
<dbReference type="RefSeq" id="WP_010492116.1">
    <property type="nucleotide sequence ID" value="NZ_AZCT01000018.1"/>
</dbReference>
<dbReference type="Pfam" id="PF13274">
    <property type="entry name" value="SocA_Panacea"/>
    <property type="match status" value="1"/>
</dbReference>
<dbReference type="Proteomes" id="UP000051984">
    <property type="component" value="Unassembled WGS sequence"/>
</dbReference>
<evidence type="ECO:0000313" key="3">
    <source>
        <dbReference type="Proteomes" id="UP000051984"/>
    </source>
</evidence>
<proteinExistence type="predicted"/>
<protein>
    <recommendedName>
        <fullName evidence="1">Antitoxin SocA-like Panacea domain-containing protein</fullName>
    </recommendedName>
</protein>
<dbReference type="AlphaFoldDB" id="A0A0R1EPF1"/>
<sequence>MPYIHLIALNRTNGQATAYHFSSKNDAEIVTEKARIITALDGEDNKSSVSFQIIPTDAPSYESVVSYNPYFKQFILSDQLDAFVESVHIVQSLDSVDVASYLERRLHASSYKLQKLLYFVYADFLTKFGEPPFRASFVAFENGPVDYDVYKKRKFDREGMESNYNYEEKVLGSPKGFKLSSVIDHVVRSYSDTFQEMNNEAANLTHRTGTPWSVAHQDGYNAVITDDMIKRYHAKEQIS</sequence>
<dbReference type="EMBL" id="AZCT01000018">
    <property type="protein sequence ID" value="KRK11237.1"/>
    <property type="molecule type" value="Genomic_DNA"/>
</dbReference>
<feature type="domain" description="Antitoxin SocA-like Panacea" evidence="1">
    <location>
        <begin position="113"/>
        <end position="212"/>
    </location>
</feature>
<organism evidence="2 3">
    <name type="scientific">Lacticaseibacillus zeae DSM 20178 = KCTC 3804</name>
    <dbReference type="NCBI Taxonomy" id="1423816"/>
    <lineage>
        <taxon>Bacteria</taxon>
        <taxon>Bacillati</taxon>
        <taxon>Bacillota</taxon>
        <taxon>Bacilli</taxon>
        <taxon>Lactobacillales</taxon>
        <taxon>Lactobacillaceae</taxon>
        <taxon>Lacticaseibacillus</taxon>
    </lineage>
</organism>
<evidence type="ECO:0000313" key="2">
    <source>
        <dbReference type="EMBL" id="KRK11237.1"/>
    </source>
</evidence>
<dbReference type="InterPro" id="IPR025272">
    <property type="entry name" value="SocA_Panacea"/>
</dbReference>
<comment type="caution">
    <text evidence="2">The sequence shown here is derived from an EMBL/GenBank/DDBJ whole genome shotgun (WGS) entry which is preliminary data.</text>
</comment>
<gene>
    <name evidence="2" type="ORF">FD51_GL001193</name>
</gene>
<dbReference type="PATRIC" id="fig|1423816.3.peg.1251"/>
<accession>A0A0R1EPF1</accession>
<dbReference type="eggNOG" id="COG3600">
    <property type="taxonomic scope" value="Bacteria"/>
</dbReference>
<evidence type="ECO:0000259" key="1">
    <source>
        <dbReference type="Pfam" id="PF13274"/>
    </source>
</evidence>
<name>A0A0R1EPF1_LACZE</name>